<keyword evidence="1" id="KW-0472">Membrane</keyword>
<comment type="caution">
    <text evidence="2">The sequence shown here is derived from an EMBL/GenBank/DDBJ whole genome shotgun (WGS) entry which is preliminary data.</text>
</comment>
<name>A0ABV0EYJ4_9ENTE</name>
<reference evidence="2 3" key="2">
    <citation type="submission" date="2024-02" db="EMBL/GenBank/DDBJ databases">
        <title>The Genome Sequence of Enterococcus sp. DIV0159.</title>
        <authorList>
            <person name="Earl A."/>
            <person name="Manson A."/>
            <person name="Gilmore M."/>
            <person name="Sanders J."/>
            <person name="Shea T."/>
            <person name="Howe W."/>
            <person name="Livny J."/>
            <person name="Cuomo C."/>
            <person name="Neafsey D."/>
            <person name="Birren B."/>
        </authorList>
    </citation>
    <scope>NUCLEOTIDE SEQUENCE [LARGE SCALE GENOMIC DNA]</scope>
    <source>
        <strain evidence="2 3">665A</strain>
    </source>
</reference>
<protein>
    <submittedName>
        <fullName evidence="2">Uncharacterized protein</fullName>
    </submittedName>
</protein>
<feature type="transmembrane region" description="Helical" evidence="1">
    <location>
        <begin position="37"/>
        <end position="55"/>
    </location>
</feature>
<organism evidence="2 3">
    <name type="scientific">Candidatus Enterococcus ferrettii</name>
    <dbReference type="NCBI Taxonomy" id="2815324"/>
    <lineage>
        <taxon>Bacteria</taxon>
        <taxon>Bacillati</taxon>
        <taxon>Bacillota</taxon>
        <taxon>Bacilli</taxon>
        <taxon>Lactobacillales</taxon>
        <taxon>Enterococcaceae</taxon>
        <taxon>Enterococcus</taxon>
    </lineage>
</organism>
<sequence>MNGWMIAGIVLLGIIGSLYICGTSAIHYRELEISNRFWRALVSGALVLMEIFLSLM</sequence>
<keyword evidence="3" id="KW-1185">Reference proteome</keyword>
<accession>A0ABV0EYJ4</accession>
<gene>
    <name evidence="2" type="ORF">JZO67_004810</name>
</gene>
<dbReference type="EMBL" id="JAFREL020000006">
    <property type="protein sequence ID" value="MEO1772827.1"/>
    <property type="molecule type" value="Genomic_DNA"/>
</dbReference>
<dbReference type="Proteomes" id="UP000664357">
    <property type="component" value="Unassembled WGS sequence"/>
</dbReference>
<keyword evidence="1" id="KW-0812">Transmembrane</keyword>
<evidence type="ECO:0000313" key="2">
    <source>
        <dbReference type="EMBL" id="MEO1772827.1"/>
    </source>
</evidence>
<reference evidence="2 3" key="1">
    <citation type="submission" date="2021-03" db="EMBL/GenBank/DDBJ databases">
        <authorList>
            <person name="Gilmore M.S."/>
            <person name="Schwartzman J."/>
            <person name="Van Tyne D."/>
            <person name="Martin M."/>
            <person name="Earl A.M."/>
            <person name="Manson A.L."/>
            <person name="Straub T."/>
            <person name="Salamzade R."/>
            <person name="Saavedra J."/>
            <person name="Lebreton F."/>
            <person name="Prichula J."/>
            <person name="Schaufler K."/>
            <person name="Gaca A."/>
            <person name="Sgardioli B."/>
            <person name="Wagenaar J."/>
            <person name="Strong T."/>
        </authorList>
    </citation>
    <scope>NUCLEOTIDE SEQUENCE [LARGE SCALE GENOMIC DNA]</scope>
    <source>
        <strain evidence="2 3">665A</strain>
    </source>
</reference>
<keyword evidence="1" id="KW-1133">Transmembrane helix</keyword>
<proteinExistence type="predicted"/>
<feature type="transmembrane region" description="Helical" evidence="1">
    <location>
        <begin position="6"/>
        <end position="25"/>
    </location>
</feature>
<evidence type="ECO:0000313" key="3">
    <source>
        <dbReference type="Proteomes" id="UP000664357"/>
    </source>
</evidence>
<evidence type="ECO:0000256" key="1">
    <source>
        <dbReference type="SAM" id="Phobius"/>
    </source>
</evidence>
<dbReference type="RefSeq" id="WP_207702314.1">
    <property type="nucleotide sequence ID" value="NZ_JAFREL020000006.1"/>
</dbReference>